<reference evidence="1" key="1">
    <citation type="submission" date="2023-06" db="EMBL/GenBank/DDBJ databases">
        <title>Genome-scale phylogeny and comparative genomics of the fungal order Sordariales.</title>
        <authorList>
            <consortium name="Lawrence Berkeley National Laboratory"/>
            <person name="Hensen N."/>
            <person name="Bonometti L."/>
            <person name="Westerberg I."/>
            <person name="Brannstrom I.O."/>
            <person name="Guillou S."/>
            <person name="Cros-Aarteil S."/>
            <person name="Calhoun S."/>
            <person name="Haridas S."/>
            <person name="Kuo A."/>
            <person name="Mondo S."/>
            <person name="Pangilinan J."/>
            <person name="Riley R."/>
            <person name="Labutti K."/>
            <person name="Andreopoulos B."/>
            <person name="Lipzen A."/>
            <person name="Chen C."/>
            <person name="Yanf M."/>
            <person name="Daum C."/>
            <person name="Ng V."/>
            <person name="Clum A."/>
            <person name="Steindorff A."/>
            <person name="Ohm R."/>
            <person name="Martin F."/>
            <person name="Silar P."/>
            <person name="Natvig D."/>
            <person name="Lalanne C."/>
            <person name="Gautier V."/>
            <person name="Ament-Velasquez S.L."/>
            <person name="Kruys A."/>
            <person name="Hutchinson M.I."/>
            <person name="Powell A.J."/>
            <person name="Barry K."/>
            <person name="Miller A.N."/>
            <person name="Grigoriev I.V."/>
            <person name="Debuchy R."/>
            <person name="Gladieux P."/>
            <person name="Thoren M.H."/>
            <person name="Johannesson H."/>
        </authorList>
    </citation>
    <scope>NUCLEOTIDE SEQUENCE</scope>
    <source>
        <strain evidence="1">SMH4607-1</strain>
    </source>
</reference>
<dbReference type="Proteomes" id="UP001172102">
    <property type="component" value="Unassembled WGS sequence"/>
</dbReference>
<organism evidence="1 2">
    <name type="scientific">Lasiosphaeris hirsuta</name>
    <dbReference type="NCBI Taxonomy" id="260670"/>
    <lineage>
        <taxon>Eukaryota</taxon>
        <taxon>Fungi</taxon>
        <taxon>Dikarya</taxon>
        <taxon>Ascomycota</taxon>
        <taxon>Pezizomycotina</taxon>
        <taxon>Sordariomycetes</taxon>
        <taxon>Sordariomycetidae</taxon>
        <taxon>Sordariales</taxon>
        <taxon>Lasiosphaeriaceae</taxon>
        <taxon>Lasiosphaeris</taxon>
    </lineage>
</organism>
<protein>
    <submittedName>
        <fullName evidence="1">Uncharacterized protein</fullName>
    </submittedName>
</protein>
<name>A0AA40B1Z6_9PEZI</name>
<keyword evidence="2" id="KW-1185">Reference proteome</keyword>
<evidence type="ECO:0000313" key="1">
    <source>
        <dbReference type="EMBL" id="KAK0726128.1"/>
    </source>
</evidence>
<proteinExistence type="predicted"/>
<accession>A0AA40B1Z6</accession>
<comment type="caution">
    <text evidence="1">The sequence shown here is derived from an EMBL/GenBank/DDBJ whole genome shotgun (WGS) entry which is preliminary data.</text>
</comment>
<evidence type="ECO:0000313" key="2">
    <source>
        <dbReference type="Proteomes" id="UP001172102"/>
    </source>
</evidence>
<dbReference type="AlphaFoldDB" id="A0AA40B1Z6"/>
<dbReference type="EMBL" id="JAUKUA010000002">
    <property type="protein sequence ID" value="KAK0726128.1"/>
    <property type="molecule type" value="Genomic_DNA"/>
</dbReference>
<sequence>MAWGMLCGVWRQHRRRARYSCRKRLACCWTLTGGWPQWRRWKFRGRPSWRSHRARLSMVRAGRASVGWWPTCSGGIRSRNRHLRPYLGED</sequence>
<gene>
    <name evidence="1" type="ORF">B0H67DRAFT_147155</name>
</gene>